<keyword evidence="1" id="KW-1133">Transmembrane helix</keyword>
<dbReference type="OrthoDB" id="3694610at2"/>
<keyword evidence="1" id="KW-0812">Transmembrane</keyword>
<dbReference type="AlphaFoldDB" id="A0A4R4YPL7"/>
<feature type="transmembrane region" description="Helical" evidence="1">
    <location>
        <begin position="61"/>
        <end position="80"/>
    </location>
</feature>
<comment type="caution">
    <text evidence="2">The sequence shown here is derived from an EMBL/GenBank/DDBJ whole genome shotgun (WGS) entry which is preliminary data.</text>
</comment>
<feature type="transmembrane region" description="Helical" evidence="1">
    <location>
        <begin position="32"/>
        <end position="54"/>
    </location>
</feature>
<keyword evidence="3" id="KW-1185">Reference proteome</keyword>
<dbReference type="Proteomes" id="UP000295124">
    <property type="component" value="Unassembled WGS sequence"/>
</dbReference>
<proteinExistence type="predicted"/>
<evidence type="ECO:0000313" key="3">
    <source>
        <dbReference type="Proteomes" id="UP000295124"/>
    </source>
</evidence>
<protein>
    <recommendedName>
        <fullName evidence="4">DUF1453 domain-containing protein</fullName>
    </recommendedName>
</protein>
<accession>A0A4R4YPL7</accession>
<reference evidence="2 3" key="1">
    <citation type="submission" date="2019-03" db="EMBL/GenBank/DDBJ databases">
        <title>Draft genome sequences of novel Actinobacteria.</title>
        <authorList>
            <person name="Sahin N."/>
            <person name="Ay H."/>
            <person name="Saygin H."/>
        </authorList>
    </citation>
    <scope>NUCLEOTIDE SEQUENCE [LARGE SCALE GENOMIC DNA]</scope>
    <source>
        <strain evidence="2 3">JCM 13523</strain>
    </source>
</reference>
<dbReference type="EMBL" id="SMKX01000178">
    <property type="protein sequence ID" value="TDD46224.1"/>
    <property type="molecule type" value="Genomic_DNA"/>
</dbReference>
<gene>
    <name evidence="2" type="ORF">E1263_36880</name>
</gene>
<evidence type="ECO:0000313" key="2">
    <source>
        <dbReference type="EMBL" id="TDD46224.1"/>
    </source>
</evidence>
<evidence type="ECO:0000256" key="1">
    <source>
        <dbReference type="SAM" id="Phobius"/>
    </source>
</evidence>
<feature type="transmembrane region" description="Helical" evidence="1">
    <location>
        <begin position="100"/>
        <end position="121"/>
    </location>
</feature>
<organism evidence="2 3">
    <name type="scientific">Kribbella antibiotica</name>
    <dbReference type="NCBI Taxonomy" id="190195"/>
    <lineage>
        <taxon>Bacteria</taxon>
        <taxon>Bacillati</taxon>
        <taxon>Actinomycetota</taxon>
        <taxon>Actinomycetes</taxon>
        <taxon>Propionibacteriales</taxon>
        <taxon>Kribbellaceae</taxon>
        <taxon>Kribbella</taxon>
    </lineage>
</organism>
<name>A0A4R4YPL7_9ACTN</name>
<evidence type="ECO:0008006" key="4">
    <source>
        <dbReference type="Google" id="ProtNLM"/>
    </source>
</evidence>
<keyword evidence="1" id="KW-0472">Membrane</keyword>
<sequence>MSAGLIIGILAGVLVLLRVVGRQVTGSLVSQRSLFLLPGILVVIGLASVSSALGTATPGELAFLILDCVVLLGLGVARGASVRLTNTPDGLWQKGTSTTLILWLLTIGLRVGGVLVSSAVWPHGVLSRASIALTIGITIGAQNAMIFRRALGMHIPLATQRA</sequence>
<dbReference type="RefSeq" id="WP_132176085.1">
    <property type="nucleotide sequence ID" value="NZ_SMKX01000178.1"/>
</dbReference>